<keyword evidence="5" id="KW-0808">Transferase</keyword>
<protein>
    <submittedName>
        <fullName evidence="5">Phosphoenolpyruvate synthase/pyruvate phosphate dikinase</fullName>
    </submittedName>
</protein>
<reference evidence="5 6" key="1">
    <citation type="journal article" date="2015" name="Nature">
        <title>rRNA introns, odd ribosomes, and small enigmatic genomes across a large radiation of phyla.</title>
        <authorList>
            <person name="Brown C.T."/>
            <person name="Hug L.A."/>
            <person name="Thomas B.C."/>
            <person name="Sharon I."/>
            <person name="Castelle C.J."/>
            <person name="Singh A."/>
            <person name="Wilkins M.J."/>
            <person name="Williams K.H."/>
            <person name="Banfield J.F."/>
        </authorList>
    </citation>
    <scope>NUCLEOTIDE SEQUENCE [LARGE SCALE GENOMIC DNA]</scope>
</reference>
<dbReference type="GO" id="GO:0005524">
    <property type="term" value="F:ATP binding"/>
    <property type="evidence" value="ECO:0007669"/>
    <property type="project" value="UniProtKB-KW"/>
</dbReference>
<proteinExistence type="inferred from homology"/>
<dbReference type="Pfam" id="PF00391">
    <property type="entry name" value="PEP-utilizers"/>
    <property type="match status" value="1"/>
</dbReference>
<dbReference type="SUPFAM" id="SSF52009">
    <property type="entry name" value="Phosphohistidine domain"/>
    <property type="match status" value="1"/>
</dbReference>
<dbReference type="GO" id="GO:0008986">
    <property type="term" value="F:pyruvate, water dikinase activity"/>
    <property type="evidence" value="ECO:0007669"/>
    <property type="project" value="InterPro"/>
</dbReference>
<evidence type="ECO:0000313" key="6">
    <source>
        <dbReference type="Proteomes" id="UP000034849"/>
    </source>
</evidence>
<accession>A0A0G0JJE1</accession>
<feature type="domain" description="PEP-utilising enzyme mobile" evidence="4">
    <location>
        <begin position="402"/>
        <end position="472"/>
    </location>
</feature>
<keyword evidence="2" id="KW-0547">Nucleotide-binding</keyword>
<organism evidence="5 6">
    <name type="scientific">Candidatus Magasanikbacteria bacterium GW2011_GWC2_37_14</name>
    <dbReference type="NCBI Taxonomy" id="1619046"/>
    <lineage>
        <taxon>Bacteria</taxon>
        <taxon>Candidatus Magasanikiibacteriota</taxon>
    </lineage>
</organism>
<evidence type="ECO:0000256" key="2">
    <source>
        <dbReference type="ARBA" id="ARBA00022741"/>
    </source>
</evidence>
<comment type="similarity">
    <text evidence="1">Belongs to the PEP-utilizing enzyme family.</text>
</comment>
<evidence type="ECO:0000259" key="4">
    <source>
        <dbReference type="Pfam" id="PF00391"/>
    </source>
</evidence>
<comment type="caution">
    <text evidence="5">The sequence shown here is derived from an EMBL/GenBank/DDBJ whole genome shotgun (WGS) entry which is preliminary data.</text>
</comment>
<dbReference type="AlphaFoldDB" id="A0A0G0JJE1"/>
<keyword evidence="5" id="KW-0418">Kinase</keyword>
<name>A0A0G0JJE1_9BACT</name>
<keyword evidence="5" id="KW-0670">Pyruvate</keyword>
<gene>
    <name evidence="5" type="ORF">US42_C0001G0032</name>
</gene>
<dbReference type="STRING" id="1619046.US42_C0001G0032"/>
<dbReference type="PANTHER" id="PTHR43030">
    <property type="entry name" value="PHOSPHOENOLPYRUVATE SYNTHASE"/>
    <property type="match status" value="1"/>
</dbReference>
<dbReference type="Proteomes" id="UP000034849">
    <property type="component" value="Unassembled WGS sequence"/>
</dbReference>
<sequence>MTDNMNQTEIIKNNKWHLFGRWKHTGMFEDGMSRNAVDGDFKITVPYVPKYYLVLGHGQFILEEDYREGVQEVKEILKNDSVQFRKDYQKLIYASRDKLLGIQLTSLVWEKIEDYLLTSFNHTRYWLGIMLADGALQEIFLDLPQKFNLAGREISQAELVAKAALPKKDFPIILGEINLLNIAIKLKAGGDVAEDFKKHATDYGWTNSLCWWTEPFNAEYYRQEIEKLSKEKPEEKLKLLIQKKELQHQEAETILEDLKIKYPEAWKFLDIVRDLADLKEENWDVISIAGAHQRNFFKKIAAEHGLSYNQLFMLTIGELKKLLMNGQSPDVDELNRRIKSYCVLGSKREVLHCSGSEAESLLQVVEKEVPAIEFLQGTPIWQGKETGVVNILHSMDEVDKMEEGEILVCPMTDPDYLPAIRKAKAIVTNQGGMLCHAAIVARELQIPCVVGTEFATKFLHDGDVVEVDAFNGIIKRVI</sequence>
<evidence type="ECO:0000256" key="3">
    <source>
        <dbReference type="ARBA" id="ARBA00022840"/>
    </source>
</evidence>
<dbReference type="EMBL" id="LBSX01000001">
    <property type="protein sequence ID" value="KKQ28181.1"/>
    <property type="molecule type" value="Genomic_DNA"/>
</dbReference>
<dbReference type="PANTHER" id="PTHR43030:SF1">
    <property type="entry name" value="PHOSPHOENOLPYRUVATE SYNTHASE"/>
    <property type="match status" value="1"/>
</dbReference>
<dbReference type="PATRIC" id="fig|1619046.3.peg.32"/>
<keyword evidence="3" id="KW-0067">ATP-binding</keyword>
<dbReference type="InterPro" id="IPR036637">
    <property type="entry name" value="Phosphohistidine_dom_sf"/>
</dbReference>
<dbReference type="InterPro" id="IPR008279">
    <property type="entry name" value="PEP-util_enz_mobile_dom"/>
</dbReference>
<evidence type="ECO:0000256" key="1">
    <source>
        <dbReference type="ARBA" id="ARBA00007837"/>
    </source>
</evidence>
<dbReference type="Gene3D" id="3.50.30.10">
    <property type="entry name" value="Phosphohistidine domain"/>
    <property type="match status" value="1"/>
</dbReference>
<evidence type="ECO:0000313" key="5">
    <source>
        <dbReference type="EMBL" id="KKQ28181.1"/>
    </source>
</evidence>
<dbReference type="InterPro" id="IPR006319">
    <property type="entry name" value="PEP_synth"/>
</dbReference>